<proteinExistence type="inferred from homology"/>
<accession>A0A7G7W695</accession>
<keyword evidence="8 11" id="KW-1133">Transmembrane helix</keyword>
<name>A0A7G7W695_9BACT</name>
<keyword evidence="7" id="KW-0653">Protein transport</keyword>
<dbReference type="PANTHER" id="PTHR33446:SF2">
    <property type="entry name" value="PROTEIN TONB"/>
    <property type="match status" value="1"/>
</dbReference>
<evidence type="ECO:0000259" key="12">
    <source>
        <dbReference type="PROSITE" id="PS52015"/>
    </source>
</evidence>
<protein>
    <submittedName>
        <fullName evidence="13">TonB family protein</fullName>
    </submittedName>
</protein>
<dbReference type="InterPro" id="IPR006260">
    <property type="entry name" value="TonB/TolA_C"/>
</dbReference>
<dbReference type="RefSeq" id="WP_185887809.1">
    <property type="nucleotide sequence ID" value="NZ_CP060202.1"/>
</dbReference>
<evidence type="ECO:0000256" key="9">
    <source>
        <dbReference type="ARBA" id="ARBA00023136"/>
    </source>
</evidence>
<evidence type="ECO:0000256" key="8">
    <source>
        <dbReference type="ARBA" id="ARBA00022989"/>
    </source>
</evidence>
<organism evidence="13 14">
    <name type="scientific">Hymenobacter sediminicola</name>
    <dbReference type="NCBI Taxonomy" id="2761579"/>
    <lineage>
        <taxon>Bacteria</taxon>
        <taxon>Pseudomonadati</taxon>
        <taxon>Bacteroidota</taxon>
        <taxon>Cytophagia</taxon>
        <taxon>Cytophagales</taxon>
        <taxon>Hymenobacteraceae</taxon>
        <taxon>Hymenobacter</taxon>
    </lineage>
</organism>
<feature type="compositionally biased region" description="Low complexity" evidence="10">
    <location>
        <begin position="161"/>
        <end position="172"/>
    </location>
</feature>
<dbReference type="GO" id="GO:0098797">
    <property type="term" value="C:plasma membrane protein complex"/>
    <property type="evidence" value="ECO:0007669"/>
    <property type="project" value="TreeGrafter"/>
</dbReference>
<keyword evidence="6 11" id="KW-0812">Transmembrane</keyword>
<comment type="subcellular location">
    <subcellularLocation>
        <location evidence="1">Cell inner membrane</location>
        <topology evidence="1">Single-pass membrane protein</topology>
        <orientation evidence="1">Periplasmic side</orientation>
    </subcellularLocation>
</comment>
<dbReference type="PROSITE" id="PS52015">
    <property type="entry name" value="TONB_CTD"/>
    <property type="match status" value="1"/>
</dbReference>
<evidence type="ECO:0000256" key="11">
    <source>
        <dbReference type="SAM" id="Phobius"/>
    </source>
</evidence>
<evidence type="ECO:0000256" key="1">
    <source>
        <dbReference type="ARBA" id="ARBA00004383"/>
    </source>
</evidence>
<keyword evidence="5" id="KW-0997">Cell inner membrane</keyword>
<reference evidence="13 14" key="1">
    <citation type="submission" date="2020-08" db="EMBL/GenBank/DDBJ databases">
        <title>Hymenobacter sp. S2-20-2 genome sequencing.</title>
        <authorList>
            <person name="Jin L."/>
        </authorList>
    </citation>
    <scope>NUCLEOTIDE SEQUENCE [LARGE SCALE GENOMIC DNA]</scope>
    <source>
        <strain evidence="13 14">S2-20-2</strain>
    </source>
</reference>
<dbReference type="NCBIfam" id="TIGR01352">
    <property type="entry name" value="tonB_Cterm"/>
    <property type="match status" value="1"/>
</dbReference>
<feature type="domain" description="TonB C-terminal" evidence="12">
    <location>
        <begin position="188"/>
        <end position="278"/>
    </location>
</feature>
<evidence type="ECO:0000256" key="7">
    <source>
        <dbReference type="ARBA" id="ARBA00022927"/>
    </source>
</evidence>
<evidence type="ECO:0000256" key="6">
    <source>
        <dbReference type="ARBA" id="ARBA00022692"/>
    </source>
</evidence>
<sequence length="278" mass="30106">MNTLDLRTATLDDMVFEGRNKAYGAFILRRLYHQHLARASATAIILSLLFISSPLIIRWLFPPVVEAAELMVLPPTAIEPMQVPVFEPKKEVAPPVAQVRPIVRPPAQDIATQVVKDELVKPEIVKPTVTDVGPITDIETIAGSTGKPGTGTGTGAGTGSGKTDSGTTKSATPPAPFITAEVMPQFVGGNEALMKYMQKHLKYPPLALRNNIEGKVFISFTVQADGSIADVQVLKGLGFGTDEEAIRVVKSMPSWVPGQQNKRSVAVRYNMPITFRYD</sequence>
<dbReference type="GO" id="GO:0031992">
    <property type="term" value="F:energy transducer activity"/>
    <property type="evidence" value="ECO:0007669"/>
    <property type="project" value="TreeGrafter"/>
</dbReference>
<feature type="compositionally biased region" description="Gly residues" evidence="10">
    <location>
        <begin position="146"/>
        <end position="160"/>
    </location>
</feature>
<dbReference type="AlphaFoldDB" id="A0A7G7W695"/>
<keyword evidence="4" id="KW-1003">Cell membrane</keyword>
<dbReference type="KEGG" id="hsk:H4317_17330"/>
<keyword evidence="9 11" id="KW-0472">Membrane</keyword>
<evidence type="ECO:0000256" key="10">
    <source>
        <dbReference type="SAM" id="MobiDB-lite"/>
    </source>
</evidence>
<dbReference type="InterPro" id="IPR051045">
    <property type="entry name" value="TonB-dependent_transducer"/>
</dbReference>
<comment type="similarity">
    <text evidence="2">Belongs to the TonB family.</text>
</comment>
<evidence type="ECO:0000256" key="2">
    <source>
        <dbReference type="ARBA" id="ARBA00006555"/>
    </source>
</evidence>
<dbReference type="Gene3D" id="3.30.1150.10">
    <property type="match status" value="1"/>
</dbReference>
<dbReference type="SUPFAM" id="SSF74653">
    <property type="entry name" value="TolA/TonB C-terminal domain"/>
    <property type="match status" value="1"/>
</dbReference>
<keyword evidence="3" id="KW-0813">Transport</keyword>
<dbReference type="Proteomes" id="UP000515489">
    <property type="component" value="Chromosome"/>
</dbReference>
<dbReference type="PANTHER" id="PTHR33446">
    <property type="entry name" value="PROTEIN TONB-RELATED"/>
    <property type="match status" value="1"/>
</dbReference>
<evidence type="ECO:0000256" key="5">
    <source>
        <dbReference type="ARBA" id="ARBA00022519"/>
    </source>
</evidence>
<dbReference type="InterPro" id="IPR037682">
    <property type="entry name" value="TonB_C"/>
</dbReference>
<gene>
    <name evidence="13" type="ORF">H4317_17330</name>
</gene>
<feature type="transmembrane region" description="Helical" evidence="11">
    <location>
        <begin position="39"/>
        <end position="61"/>
    </location>
</feature>
<keyword evidence="14" id="KW-1185">Reference proteome</keyword>
<evidence type="ECO:0000256" key="3">
    <source>
        <dbReference type="ARBA" id="ARBA00022448"/>
    </source>
</evidence>
<evidence type="ECO:0000313" key="13">
    <source>
        <dbReference type="EMBL" id="QNH61888.1"/>
    </source>
</evidence>
<evidence type="ECO:0000313" key="14">
    <source>
        <dbReference type="Proteomes" id="UP000515489"/>
    </source>
</evidence>
<dbReference type="Pfam" id="PF03544">
    <property type="entry name" value="TonB_C"/>
    <property type="match status" value="1"/>
</dbReference>
<feature type="region of interest" description="Disordered" evidence="10">
    <location>
        <begin position="140"/>
        <end position="175"/>
    </location>
</feature>
<evidence type="ECO:0000256" key="4">
    <source>
        <dbReference type="ARBA" id="ARBA00022475"/>
    </source>
</evidence>
<dbReference type="GO" id="GO:0055085">
    <property type="term" value="P:transmembrane transport"/>
    <property type="evidence" value="ECO:0007669"/>
    <property type="project" value="InterPro"/>
</dbReference>
<dbReference type="EMBL" id="CP060202">
    <property type="protein sequence ID" value="QNH61888.1"/>
    <property type="molecule type" value="Genomic_DNA"/>
</dbReference>
<dbReference type="GO" id="GO:0015031">
    <property type="term" value="P:protein transport"/>
    <property type="evidence" value="ECO:0007669"/>
    <property type="project" value="UniProtKB-KW"/>
</dbReference>